<dbReference type="PANTHER" id="PTHR43163">
    <property type="entry name" value="DIPEPTIDE TRANSPORT SYSTEM PERMEASE PROTEIN DPPB-RELATED"/>
    <property type="match status" value="1"/>
</dbReference>
<comment type="subcellular location">
    <subcellularLocation>
        <location evidence="1 13">Cell membrane</location>
        <topology evidence="1 13">Multi-pass membrane protein</topology>
    </subcellularLocation>
</comment>
<comment type="similarity">
    <text evidence="10">Belongs to the binding-protein-dependent transport system permease family. OppBC subfamily.</text>
</comment>
<dbReference type="GO" id="GO:0015099">
    <property type="term" value="F:nickel cation transmembrane transporter activity"/>
    <property type="evidence" value="ECO:0007669"/>
    <property type="project" value="InterPro"/>
</dbReference>
<evidence type="ECO:0000313" key="16">
    <source>
        <dbReference type="Proteomes" id="UP000217696"/>
    </source>
</evidence>
<feature type="transmembrane region" description="Helical" evidence="13">
    <location>
        <begin position="140"/>
        <end position="163"/>
    </location>
</feature>
<dbReference type="GO" id="GO:0005886">
    <property type="term" value="C:plasma membrane"/>
    <property type="evidence" value="ECO:0007669"/>
    <property type="project" value="UniProtKB-SubCell"/>
</dbReference>
<accession>A0A0U5C864</accession>
<keyword evidence="4" id="KW-0533">Nickel</keyword>
<reference evidence="15 16" key="1">
    <citation type="submission" date="2015-12" db="EMBL/GenBank/DDBJ databases">
        <title>Genome sequence of Aneurinibacillus soli.</title>
        <authorList>
            <person name="Lee J.S."/>
            <person name="Lee K.C."/>
            <person name="Kim K.K."/>
            <person name="Lee B.W."/>
        </authorList>
    </citation>
    <scope>NUCLEOTIDE SEQUENCE [LARGE SCALE GENOMIC DNA]</scope>
    <source>
        <strain evidence="15 16">CB4</strain>
    </source>
</reference>
<evidence type="ECO:0000256" key="3">
    <source>
        <dbReference type="ARBA" id="ARBA00022475"/>
    </source>
</evidence>
<evidence type="ECO:0000256" key="1">
    <source>
        <dbReference type="ARBA" id="ARBA00004651"/>
    </source>
</evidence>
<feature type="domain" description="ABC transmembrane type-1" evidence="14">
    <location>
        <begin position="101"/>
        <end position="298"/>
    </location>
</feature>
<proteinExistence type="inferred from homology"/>
<keyword evidence="2 13" id="KW-0813">Transport</keyword>
<evidence type="ECO:0000256" key="8">
    <source>
        <dbReference type="ARBA" id="ARBA00023112"/>
    </source>
</evidence>
<evidence type="ECO:0000256" key="12">
    <source>
        <dbReference type="ARBA" id="ARBA00044774"/>
    </source>
</evidence>
<dbReference type="PROSITE" id="PS50928">
    <property type="entry name" value="ABC_TM1"/>
    <property type="match status" value="1"/>
</dbReference>
<feature type="transmembrane region" description="Helical" evidence="13">
    <location>
        <begin position="280"/>
        <end position="298"/>
    </location>
</feature>
<evidence type="ECO:0000256" key="6">
    <source>
        <dbReference type="ARBA" id="ARBA00022989"/>
    </source>
</evidence>
<organism evidence="15 16">
    <name type="scientific">Aneurinibacillus soli</name>
    <dbReference type="NCBI Taxonomy" id="1500254"/>
    <lineage>
        <taxon>Bacteria</taxon>
        <taxon>Bacillati</taxon>
        <taxon>Bacillota</taxon>
        <taxon>Bacilli</taxon>
        <taxon>Bacillales</taxon>
        <taxon>Paenibacillaceae</taxon>
        <taxon>Aneurinibacillus group</taxon>
        <taxon>Aneurinibacillus</taxon>
    </lineage>
</organism>
<evidence type="ECO:0000313" key="15">
    <source>
        <dbReference type="EMBL" id="BAU28483.1"/>
    </source>
</evidence>
<dbReference type="RefSeq" id="WP_258365641.1">
    <property type="nucleotide sequence ID" value="NZ_AP017312.1"/>
</dbReference>
<evidence type="ECO:0000256" key="13">
    <source>
        <dbReference type="RuleBase" id="RU363032"/>
    </source>
</evidence>
<keyword evidence="9 13" id="KW-0472">Membrane</keyword>
<dbReference type="InterPro" id="IPR050045">
    <property type="entry name" value="Opp2B"/>
</dbReference>
<dbReference type="InterPro" id="IPR035906">
    <property type="entry name" value="MetI-like_sf"/>
</dbReference>
<feature type="transmembrane region" description="Helical" evidence="13">
    <location>
        <begin position="175"/>
        <end position="194"/>
    </location>
</feature>
<dbReference type="SUPFAM" id="SSF161098">
    <property type="entry name" value="MetI-like"/>
    <property type="match status" value="1"/>
</dbReference>
<evidence type="ECO:0000256" key="9">
    <source>
        <dbReference type="ARBA" id="ARBA00023136"/>
    </source>
</evidence>
<feature type="transmembrane region" description="Helical" evidence="13">
    <location>
        <begin position="248"/>
        <end position="268"/>
    </location>
</feature>
<name>A0A0U5C864_9BACL</name>
<evidence type="ECO:0000256" key="2">
    <source>
        <dbReference type="ARBA" id="ARBA00022448"/>
    </source>
</evidence>
<dbReference type="Pfam" id="PF00528">
    <property type="entry name" value="BPD_transp_1"/>
    <property type="match status" value="1"/>
</dbReference>
<evidence type="ECO:0000256" key="10">
    <source>
        <dbReference type="ARBA" id="ARBA00024202"/>
    </source>
</evidence>
<dbReference type="Proteomes" id="UP000217696">
    <property type="component" value="Chromosome"/>
</dbReference>
<comment type="subunit">
    <text evidence="11">The complex is composed of two ATP-binding proteins (NikD and NikE), two transmembrane proteins (NikB and NikC) and a solute-binding protein (NikA).</text>
</comment>
<dbReference type="GO" id="GO:0071916">
    <property type="term" value="F:dipeptide transmembrane transporter activity"/>
    <property type="evidence" value="ECO:0007669"/>
    <property type="project" value="TreeGrafter"/>
</dbReference>
<dbReference type="EMBL" id="AP017312">
    <property type="protein sequence ID" value="BAU28483.1"/>
    <property type="molecule type" value="Genomic_DNA"/>
</dbReference>
<feature type="transmembrane region" description="Helical" evidence="13">
    <location>
        <begin position="12"/>
        <end position="32"/>
    </location>
</feature>
<dbReference type="CDD" id="cd06261">
    <property type="entry name" value="TM_PBP2"/>
    <property type="match status" value="1"/>
</dbReference>
<evidence type="ECO:0000256" key="4">
    <source>
        <dbReference type="ARBA" id="ARBA00022596"/>
    </source>
</evidence>
<keyword evidence="6 13" id="KW-1133">Transmembrane helix</keyword>
<evidence type="ECO:0000259" key="14">
    <source>
        <dbReference type="PROSITE" id="PS50928"/>
    </source>
</evidence>
<dbReference type="InterPro" id="IPR000515">
    <property type="entry name" value="MetI-like"/>
</dbReference>
<dbReference type="NCBIfam" id="NF045470">
    <property type="entry name" value="Opp2B"/>
    <property type="match status" value="1"/>
</dbReference>
<sequence>MMQMLFYILKRFAIMAPVLLGATFVSFLLLRLTPVDPAKAYLSVSNIIPTEQTINAVRAQLGLDRPFWPQYGHWLWQLCRLDFGTSFFSKLSVSRELVARLPVTATLALLSLAIAIIISIPLGIAAALRKNHLIDHVCRLLAFLGASVPQFWLAYLLIYFLSVKLNWFPLQGADSWLHFVLPSVTLAFALIATYSRLLRTGLLESLDEPFVLYARARGIGTFTVVGRHVLRHAIRPVVTAAGMNLGKLFAGTVIVEQIFSMPGIGVFFLESVYHRDYPVIQSFIFITVVVFVLGNLAADVIQAYLDPRLTQETGKGE</sequence>
<dbReference type="InterPro" id="IPR045621">
    <property type="entry name" value="BPD_transp_1_N"/>
</dbReference>
<evidence type="ECO:0000256" key="7">
    <source>
        <dbReference type="ARBA" id="ARBA00023065"/>
    </source>
</evidence>
<keyword evidence="5 13" id="KW-0812">Transmembrane</keyword>
<keyword evidence="8" id="KW-0921">Nickel transport</keyword>
<feature type="transmembrane region" description="Helical" evidence="13">
    <location>
        <begin position="107"/>
        <end position="128"/>
    </location>
</feature>
<gene>
    <name evidence="15" type="primary">nikB</name>
    <name evidence="15" type="ORF">CB4_02657</name>
</gene>
<keyword evidence="16" id="KW-1185">Reference proteome</keyword>
<keyword evidence="3" id="KW-1003">Cell membrane</keyword>
<dbReference type="Gene3D" id="1.10.3720.10">
    <property type="entry name" value="MetI-like"/>
    <property type="match status" value="1"/>
</dbReference>
<dbReference type="KEGG" id="asoc:CB4_02657"/>
<protein>
    <recommendedName>
        <fullName evidence="12">Nickel import system permease protein NikB</fullName>
    </recommendedName>
</protein>
<evidence type="ECO:0000256" key="5">
    <source>
        <dbReference type="ARBA" id="ARBA00022692"/>
    </source>
</evidence>
<dbReference type="Pfam" id="PF19300">
    <property type="entry name" value="BPD_transp_1_N"/>
    <property type="match status" value="1"/>
</dbReference>
<dbReference type="PANTHER" id="PTHR43163:SF6">
    <property type="entry name" value="DIPEPTIDE TRANSPORT SYSTEM PERMEASE PROTEIN DPPB-RELATED"/>
    <property type="match status" value="1"/>
</dbReference>
<evidence type="ECO:0000256" key="11">
    <source>
        <dbReference type="ARBA" id="ARBA00038669"/>
    </source>
</evidence>
<dbReference type="AlphaFoldDB" id="A0A0U5C864"/>
<keyword evidence="7" id="KW-0406">Ion transport</keyword>